<proteinExistence type="predicted"/>
<dbReference type="Pfam" id="PF09339">
    <property type="entry name" value="HTH_IclR"/>
    <property type="match status" value="1"/>
</dbReference>
<evidence type="ECO:0000313" key="3">
    <source>
        <dbReference type="Proteomes" id="UP001499841"/>
    </source>
</evidence>
<name>A0ABP8ESF4_9MICO</name>
<organism evidence="2 3">
    <name type="scientific">Georgenia daeguensis</name>
    <dbReference type="NCBI Taxonomy" id="908355"/>
    <lineage>
        <taxon>Bacteria</taxon>
        <taxon>Bacillati</taxon>
        <taxon>Actinomycetota</taxon>
        <taxon>Actinomycetes</taxon>
        <taxon>Micrococcales</taxon>
        <taxon>Bogoriellaceae</taxon>
        <taxon>Georgenia</taxon>
    </lineage>
</organism>
<sequence length="96" mass="9930">MAAQPTLINSVVRALNLLDAVGAAGGPVPAKRLAHAVGLPLATTYHLLRTLVHEGYLARTPEGYVIGERVDALAAGVAMPERSRQAPRLVALAGGK</sequence>
<dbReference type="Proteomes" id="UP001499841">
    <property type="component" value="Unassembled WGS sequence"/>
</dbReference>
<gene>
    <name evidence="2" type="ORF">GCM10022262_12830</name>
</gene>
<dbReference type="InterPro" id="IPR036390">
    <property type="entry name" value="WH_DNA-bd_sf"/>
</dbReference>
<dbReference type="PROSITE" id="PS51077">
    <property type="entry name" value="HTH_ICLR"/>
    <property type="match status" value="1"/>
</dbReference>
<keyword evidence="3" id="KW-1185">Reference proteome</keyword>
<protein>
    <recommendedName>
        <fullName evidence="1">HTH iclR-type domain-containing protein</fullName>
    </recommendedName>
</protein>
<feature type="domain" description="HTH iclR-type" evidence="1">
    <location>
        <begin position="8"/>
        <end position="68"/>
    </location>
</feature>
<comment type="caution">
    <text evidence="2">The sequence shown here is derived from an EMBL/GenBank/DDBJ whole genome shotgun (WGS) entry which is preliminary data.</text>
</comment>
<evidence type="ECO:0000259" key="1">
    <source>
        <dbReference type="PROSITE" id="PS51077"/>
    </source>
</evidence>
<dbReference type="Gene3D" id="1.10.10.10">
    <property type="entry name" value="Winged helix-like DNA-binding domain superfamily/Winged helix DNA-binding domain"/>
    <property type="match status" value="1"/>
</dbReference>
<dbReference type="SMART" id="SM00346">
    <property type="entry name" value="HTH_ICLR"/>
    <property type="match status" value="1"/>
</dbReference>
<dbReference type="EMBL" id="BAABBA010000005">
    <property type="protein sequence ID" value="GAA4286924.1"/>
    <property type="molecule type" value="Genomic_DNA"/>
</dbReference>
<dbReference type="InterPro" id="IPR036388">
    <property type="entry name" value="WH-like_DNA-bd_sf"/>
</dbReference>
<evidence type="ECO:0000313" key="2">
    <source>
        <dbReference type="EMBL" id="GAA4286924.1"/>
    </source>
</evidence>
<dbReference type="InterPro" id="IPR005471">
    <property type="entry name" value="Tscrpt_reg_IclR_N"/>
</dbReference>
<accession>A0ABP8ESF4</accession>
<dbReference type="PANTHER" id="PTHR30136">
    <property type="entry name" value="HELIX-TURN-HELIX TRANSCRIPTIONAL REGULATOR, ICLR FAMILY"/>
    <property type="match status" value="1"/>
</dbReference>
<dbReference type="SUPFAM" id="SSF46785">
    <property type="entry name" value="Winged helix' DNA-binding domain"/>
    <property type="match status" value="1"/>
</dbReference>
<reference evidence="3" key="1">
    <citation type="journal article" date="2019" name="Int. J. Syst. Evol. Microbiol.">
        <title>The Global Catalogue of Microorganisms (GCM) 10K type strain sequencing project: providing services to taxonomists for standard genome sequencing and annotation.</title>
        <authorList>
            <consortium name="The Broad Institute Genomics Platform"/>
            <consortium name="The Broad Institute Genome Sequencing Center for Infectious Disease"/>
            <person name="Wu L."/>
            <person name="Ma J."/>
        </authorList>
    </citation>
    <scope>NUCLEOTIDE SEQUENCE [LARGE SCALE GENOMIC DNA]</scope>
    <source>
        <strain evidence="3">JCM 17459</strain>
    </source>
</reference>
<dbReference type="RefSeq" id="WP_345038977.1">
    <property type="nucleotide sequence ID" value="NZ_BAABBA010000005.1"/>
</dbReference>
<dbReference type="InterPro" id="IPR050707">
    <property type="entry name" value="HTH_MetabolicPath_Reg"/>
</dbReference>
<dbReference type="PANTHER" id="PTHR30136:SF24">
    <property type="entry name" value="HTH-TYPE TRANSCRIPTIONAL REPRESSOR ALLR"/>
    <property type="match status" value="1"/>
</dbReference>